<dbReference type="InterPro" id="IPR035892">
    <property type="entry name" value="C2_domain_sf"/>
</dbReference>
<dbReference type="GeneTree" id="ENSGT00940000160610"/>
<evidence type="ECO:0000313" key="2">
    <source>
        <dbReference type="Ensembl" id="ENSCPRP00005025731.1"/>
    </source>
</evidence>
<dbReference type="SUPFAM" id="SSF49562">
    <property type="entry name" value="C2 domain (Calcium/lipid-binding domain, CaLB)"/>
    <property type="match status" value="1"/>
</dbReference>
<evidence type="ECO:0000256" key="1">
    <source>
        <dbReference type="SAM" id="MobiDB-lite"/>
    </source>
</evidence>
<reference evidence="2" key="2">
    <citation type="submission" date="2025-09" db="UniProtKB">
        <authorList>
            <consortium name="Ensembl"/>
        </authorList>
    </citation>
    <scope>IDENTIFICATION</scope>
</reference>
<dbReference type="PANTHER" id="PTHR45716">
    <property type="entry name" value="BITESIZE, ISOFORM I"/>
    <property type="match status" value="1"/>
</dbReference>
<name>A0A7M4G2M4_CROPO</name>
<feature type="region of interest" description="Disordered" evidence="1">
    <location>
        <begin position="68"/>
        <end position="87"/>
    </location>
</feature>
<dbReference type="GO" id="GO:0005886">
    <property type="term" value="C:plasma membrane"/>
    <property type="evidence" value="ECO:0007669"/>
    <property type="project" value="TreeGrafter"/>
</dbReference>
<keyword evidence="3" id="KW-1185">Reference proteome</keyword>
<evidence type="ECO:0000313" key="3">
    <source>
        <dbReference type="Proteomes" id="UP000594220"/>
    </source>
</evidence>
<protein>
    <submittedName>
        <fullName evidence="2">Uncharacterized protein</fullName>
    </submittedName>
</protein>
<proteinExistence type="predicted"/>
<feature type="compositionally biased region" description="Basic residues" evidence="1">
    <location>
        <begin position="69"/>
        <end position="85"/>
    </location>
</feature>
<dbReference type="AlphaFoldDB" id="A0A7M4G2M4"/>
<dbReference type="Proteomes" id="UP000594220">
    <property type="component" value="Unplaced"/>
</dbReference>
<reference evidence="2" key="1">
    <citation type="submission" date="2025-08" db="UniProtKB">
        <authorList>
            <consortium name="Ensembl"/>
        </authorList>
    </citation>
    <scope>IDENTIFICATION</scope>
</reference>
<dbReference type="GO" id="GO:0042043">
    <property type="term" value="F:neurexin family protein binding"/>
    <property type="evidence" value="ECO:0007669"/>
    <property type="project" value="TreeGrafter"/>
</dbReference>
<dbReference type="PANTHER" id="PTHR45716:SF1">
    <property type="entry name" value="SYNAPTOTAGMIN-LIKE PROTEIN 3"/>
    <property type="match status" value="1"/>
</dbReference>
<organism evidence="2 3">
    <name type="scientific">Crocodylus porosus</name>
    <name type="common">Saltwater crocodile</name>
    <name type="synonym">Estuarine crocodile</name>
    <dbReference type="NCBI Taxonomy" id="8502"/>
    <lineage>
        <taxon>Eukaryota</taxon>
        <taxon>Metazoa</taxon>
        <taxon>Chordata</taxon>
        <taxon>Craniata</taxon>
        <taxon>Vertebrata</taxon>
        <taxon>Euteleostomi</taxon>
        <taxon>Archelosauria</taxon>
        <taxon>Archosauria</taxon>
        <taxon>Crocodylia</taxon>
        <taxon>Longirostres</taxon>
        <taxon>Crocodylidae</taxon>
        <taxon>Crocodylus</taxon>
    </lineage>
</organism>
<dbReference type="Ensembl" id="ENSCPRT00005030050.1">
    <property type="protein sequence ID" value="ENSCPRP00005025731.1"/>
    <property type="gene ID" value="ENSCPRG00005017836.1"/>
</dbReference>
<dbReference type="GO" id="GO:0070382">
    <property type="term" value="C:exocytic vesicle"/>
    <property type="evidence" value="ECO:0007669"/>
    <property type="project" value="TreeGrafter"/>
</dbReference>
<sequence>SSLSVPQAVVQVEGSLFSLNSTCTEADNFDKANITGEIEFAIKYIFKTCTLEVCINACKNLAYGEEKKKKYRKKTKASKNKHSSRKGPASVAWLSLGRTLCTCSQQHLQLAWLSAG</sequence>
<dbReference type="GO" id="GO:0006887">
    <property type="term" value="P:exocytosis"/>
    <property type="evidence" value="ECO:0007669"/>
    <property type="project" value="TreeGrafter"/>
</dbReference>
<accession>A0A7M4G2M4</accession>